<dbReference type="GO" id="GO:0009244">
    <property type="term" value="P:lipopolysaccharide core region biosynthetic process"/>
    <property type="evidence" value="ECO:0007669"/>
    <property type="project" value="UniProtKB-UniPathway"/>
</dbReference>
<keyword evidence="9 12" id="KW-0511">Multifunctional enzyme</keyword>
<comment type="catalytic activity">
    <reaction evidence="11 12">
        <text>D-glycero-beta-D-manno-heptose 1-phosphate + ATP + H(+) = ADP-D-glycero-beta-D-manno-heptose + diphosphate</text>
        <dbReference type="Rhea" id="RHEA:27465"/>
        <dbReference type="ChEBI" id="CHEBI:15378"/>
        <dbReference type="ChEBI" id="CHEBI:30616"/>
        <dbReference type="ChEBI" id="CHEBI:33019"/>
        <dbReference type="ChEBI" id="CHEBI:59967"/>
        <dbReference type="ChEBI" id="CHEBI:61593"/>
        <dbReference type="EC" id="2.7.7.70"/>
    </reaction>
</comment>
<feature type="active site" evidence="12">
    <location>
        <position position="275"/>
    </location>
</feature>
<evidence type="ECO:0000256" key="8">
    <source>
        <dbReference type="ARBA" id="ARBA00022840"/>
    </source>
</evidence>
<comment type="pathway">
    <text evidence="12">Nucleotide-sugar biosynthesis; ADP-L-glycero-beta-D-manno-heptose biosynthesis; ADP-L-glycero-beta-D-manno-heptose from D-glycero-beta-D-manno-heptose 7-phosphate: step 1/4.</text>
</comment>
<dbReference type="Pfam" id="PF01467">
    <property type="entry name" value="CTP_transf_like"/>
    <property type="match status" value="1"/>
</dbReference>
<dbReference type="GO" id="GO:0097171">
    <property type="term" value="P:ADP-L-glycero-beta-D-manno-heptose biosynthetic process"/>
    <property type="evidence" value="ECO:0007669"/>
    <property type="project" value="UniProtKB-UniPathway"/>
</dbReference>
<proteinExistence type="inferred from homology"/>
<dbReference type="Gene3D" id="3.40.1190.20">
    <property type="match status" value="1"/>
</dbReference>
<keyword evidence="4 12" id="KW-0808">Transferase</keyword>
<dbReference type="CDD" id="cd01172">
    <property type="entry name" value="RfaE_like"/>
    <property type="match status" value="1"/>
</dbReference>
<evidence type="ECO:0000256" key="12">
    <source>
        <dbReference type="HAMAP-Rule" id="MF_01603"/>
    </source>
</evidence>
<dbReference type="GO" id="GO:0033785">
    <property type="term" value="F:heptose 7-phosphate kinase activity"/>
    <property type="evidence" value="ECO:0007669"/>
    <property type="project" value="UniProtKB-UniRule"/>
</dbReference>
<name>A0A328B1Y3_9CAUL</name>
<dbReference type="InterPro" id="IPR004821">
    <property type="entry name" value="Cyt_trans-like"/>
</dbReference>
<comment type="pathway">
    <text evidence="12">Nucleotide-sugar biosynthesis; ADP-L-glycero-beta-D-manno-heptose biosynthesis; ADP-L-glycero-beta-D-manno-heptose from D-glycero-beta-D-manno-heptose 7-phosphate: step 3/4.</text>
</comment>
<dbReference type="GO" id="GO:0033786">
    <property type="term" value="F:heptose-1-phosphate adenylyltransferase activity"/>
    <property type="evidence" value="ECO:0007669"/>
    <property type="project" value="UniProtKB-UniRule"/>
</dbReference>
<dbReference type="Proteomes" id="UP000249842">
    <property type="component" value="Unassembled WGS sequence"/>
</dbReference>
<evidence type="ECO:0000259" key="13">
    <source>
        <dbReference type="Pfam" id="PF00294"/>
    </source>
</evidence>
<protein>
    <recommendedName>
        <fullName evidence="12">Bifunctional protein HldE</fullName>
    </recommendedName>
    <domain>
        <recommendedName>
            <fullName evidence="12">D-beta-D-heptose 7-phosphate kinase</fullName>
            <ecNumber evidence="12">2.7.1.167</ecNumber>
        </recommendedName>
        <alternativeName>
            <fullName evidence="12">D-beta-D-heptose 7-phosphotransferase</fullName>
        </alternativeName>
        <alternativeName>
            <fullName evidence="12">D-glycero-beta-D-manno-heptose-7-phosphate kinase</fullName>
        </alternativeName>
    </domain>
    <domain>
        <recommendedName>
            <fullName evidence="12">D-beta-D-heptose 1-phosphate adenylyltransferase</fullName>
            <ecNumber evidence="12">2.7.7.70</ecNumber>
        </recommendedName>
        <alternativeName>
            <fullName evidence="12">D-glycero-beta-D-manno-heptose 1-phosphate adenylyltransferase</fullName>
        </alternativeName>
    </domain>
</protein>
<evidence type="ECO:0000313" key="15">
    <source>
        <dbReference type="EMBL" id="RAK61203.1"/>
    </source>
</evidence>
<feature type="domain" description="Carbohydrate kinase PfkB" evidence="13">
    <location>
        <begin position="17"/>
        <end position="316"/>
    </location>
</feature>
<dbReference type="RefSeq" id="WP_111458495.1">
    <property type="nucleotide sequence ID" value="NZ_QFYP01000001.1"/>
</dbReference>
<dbReference type="PROSITE" id="PS00583">
    <property type="entry name" value="PFKB_KINASES_1"/>
    <property type="match status" value="1"/>
</dbReference>
<dbReference type="EC" id="2.7.1.167" evidence="12"/>
<comment type="similarity">
    <text evidence="12">In the C-terminal section; belongs to the cytidylyltransferase family.</text>
</comment>
<dbReference type="GO" id="GO:0016773">
    <property type="term" value="F:phosphotransferase activity, alcohol group as acceptor"/>
    <property type="evidence" value="ECO:0007669"/>
    <property type="project" value="InterPro"/>
</dbReference>
<feature type="domain" description="Cytidyltransferase-like" evidence="14">
    <location>
        <begin position="357"/>
        <end position="451"/>
    </location>
</feature>
<dbReference type="OrthoDB" id="9802794at2"/>
<sequence>MDLSALQHLLGLVPGRRVACVGDLMVDRFVYGDVSRVSPEAPIPVLARTRELVMLGGAGNVARNVAALGGSVCLVGLVGGDADGHEASRLVGEEGHVEGYLVTDADRPTTLKTRFVSGGQQLLRVDLEASRAATGEVEQRLVRTLRDAAQGAGAILLSDYGKGVVTDAVIAAAREAAQAAGAKLVVDSKARSFARYGAVDLIKPNAAELAHATDLPTGTDAEIEVALARALELWEARAILVTRAAKGVSLAVRGEPVRHVPTAPREVFDVSGAGDTTLAALGLALAAGAPLNDAIAFAQLASGVAVGKVGTATVSPEELVEATISAHMAPAEAKIATPQRMADEVARWRAKGLRVGFTNGCFDILHKGHVAYLAQARAWCDRLIVGLNSDDSVRALKGEGRPVNDLESRALVLAGLGSVDLVVPFEDDTPLKLIEAARPDVLVKGADYAESEVVGADLVKAWGGEVRLAQIVDGYSTTAAIARMTQKAKA</sequence>
<dbReference type="SUPFAM" id="SSF53613">
    <property type="entry name" value="Ribokinase-like"/>
    <property type="match status" value="1"/>
</dbReference>
<evidence type="ECO:0000256" key="1">
    <source>
        <dbReference type="ARBA" id="ARBA00002319"/>
    </source>
</evidence>
<gene>
    <name evidence="15" type="primary">rfaE2</name>
    <name evidence="12" type="synonym">hldE</name>
    <name evidence="15" type="ORF">DJ021_16005</name>
</gene>
<evidence type="ECO:0000256" key="5">
    <source>
        <dbReference type="ARBA" id="ARBA00022695"/>
    </source>
</evidence>
<evidence type="ECO:0000259" key="14">
    <source>
        <dbReference type="Pfam" id="PF01467"/>
    </source>
</evidence>
<evidence type="ECO:0000256" key="9">
    <source>
        <dbReference type="ARBA" id="ARBA00023268"/>
    </source>
</evidence>
<dbReference type="AlphaFoldDB" id="A0A328B1Y3"/>
<dbReference type="NCBIfam" id="TIGR02199">
    <property type="entry name" value="rfaE_dom_II"/>
    <property type="match status" value="1"/>
</dbReference>
<keyword evidence="10 12" id="KW-0119">Carbohydrate metabolism</keyword>
<dbReference type="EMBL" id="QFYP01000001">
    <property type="protein sequence ID" value="RAK61203.1"/>
    <property type="molecule type" value="Genomic_DNA"/>
</dbReference>
<reference evidence="16" key="1">
    <citation type="submission" date="2018-05" db="EMBL/GenBank/DDBJ databases">
        <authorList>
            <person name="Li X."/>
        </authorList>
    </citation>
    <scope>NUCLEOTIDE SEQUENCE [LARGE SCALE GENOMIC DNA]</scope>
    <source>
        <strain evidence="16">HKS-05</strain>
    </source>
</reference>
<organism evidence="15 16">
    <name type="scientific">Phenylobacterium hankyongense</name>
    <dbReference type="NCBI Taxonomy" id="1813876"/>
    <lineage>
        <taxon>Bacteria</taxon>
        <taxon>Pseudomonadati</taxon>
        <taxon>Pseudomonadota</taxon>
        <taxon>Alphaproteobacteria</taxon>
        <taxon>Caulobacterales</taxon>
        <taxon>Caulobacteraceae</taxon>
        <taxon>Phenylobacterium</taxon>
    </lineage>
</organism>
<keyword evidence="8 12" id="KW-0067">ATP-binding</keyword>
<dbReference type="SUPFAM" id="SSF52374">
    <property type="entry name" value="Nucleotidylyl transferase"/>
    <property type="match status" value="1"/>
</dbReference>
<evidence type="ECO:0000256" key="7">
    <source>
        <dbReference type="ARBA" id="ARBA00022777"/>
    </source>
</evidence>
<comment type="pathway">
    <text evidence="3">Bacterial outer membrane biogenesis; LPS core biosynthesis.</text>
</comment>
<comment type="catalytic activity">
    <reaction evidence="12">
        <text>D-glycero-beta-D-manno-heptose 7-phosphate + ATP = D-glycero-beta-D-manno-heptose 1,7-bisphosphate + ADP + H(+)</text>
        <dbReference type="Rhea" id="RHEA:27473"/>
        <dbReference type="ChEBI" id="CHEBI:15378"/>
        <dbReference type="ChEBI" id="CHEBI:30616"/>
        <dbReference type="ChEBI" id="CHEBI:60204"/>
        <dbReference type="ChEBI" id="CHEBI:60208"/>
        <dbReference type="ChEBI" id="CHEBI:456216"/>
        <dbReference type="EC" id="2.7.1.167"/>
    </reaction>
</comment>
<dbReference type="GO" id="GO:0005829">
    <property type="term" value="C:cytosol"/>
    <property type="evidence" value="ECO:0007669"/>
    <property type="project" value="TreeGrafter"/>
</dbReference>
<evidence type="ECO:0000256" key="2">
    <source>
        <dbReference type="ARBA" id="ARBA00003753"/>
    </source>
</evidence>
<feature type="region of interest" description="Ribokinase" evidence="12">
    <location>
        <begin position="1"/>
        <end position="329"/>
    </location>
</feature>
<comment type="subunit">
    <text evidence="12">Homodimer.</text>
</comment>
<dbReference type="InterPro" id="IPR023030">
    <property type="entry name" value="Bifunc_HldE"/>
</dbReference>
<dbReference type="InterPro" id="IPR002173">
    <property type="entry name" value="Carboh/pur_kinase_PfkB_CS"/>
</dbReference>
<dbReference type="NCBIfam" id="TIGR00125">
    <property type="entry name" value="cyt_tran_rel"/>
    <property type="match status" value="1"/>
</dbReference>
<evidence type="ECO:0000256" key="10">
    <source>
        <dbReference type="ARBA" id="ARBA00023277"/>
    </source>
</evidence>
<evidence type="ECO:0000256" key="6">
    <source>
        <dbReference type="ARBA" id="ARBA00022741"/>
    </source>
</evidence>
<dbReference type="InterPro" id="IPR029056">
    <property type="entry name" value="Ribokinase-like"/>
</dbReference>
<keyword evidence="7 12" id="KW-0418">Kinase</keyword>
<dbReference type="InterPro" id="IPR011914">
    <property type="entry name" value="RfaE_dom_II"/>
</dbReference>
<dbReference type="EC" id="2.7.7.70" evidence="12"/>
<feature type="binding site" evidence="12">
    <location>
        <begin position="205"/>
        <end position="208"/>
    </location>
    <ligand>
        <name>ATP</name>
        <dbReference type="ChEBI" id="CHEBI:30616"/>
    </ligand>
</feature>
<dbReference type="UniPathway" id="UPA00356">
    <property type="reaction ID" value="UER00437"/>
</dbReference>
<dbReference type="GO" id="GO:0005524">
    <property type="term" value="F:ATP binding"/>
    <property type="evidence" value="ECO:0007669"/>
    <property type="project" value="UniProtKB-UniRule"/>
</dbReference>
<dbReference type="UniPathway" id="UPA00958"/>
<accession>A0A328B1Y3</accession>
<dbReference type="InterPro" id="IPR014729">
    <property type="entry name" value="Rossmann-like_a/b/a_fold"/>
</dbReference>
<dbReference type="PANTHER" id="PTHR46969">
    <property type="entry name" value="BIFUNCTIONAL PROTEIN HLDE"/>
    <property type="match status" value="1"/>
</dbReference>
<dbReference type="Pfam" id="PF00294">
    <property type="entry name" value="PfkB"/>
    <property type="match status" value="1"/>
</dbReference>
<dbReference type="InterPro" id="IPR011611">
    <property type="entry name" value="PfkB_dom"/>
</dbReference>
<feature type="region of interest" description="Cytidylyltransferase" evidence="12">
    <location>
        <begin position="357"/>
        <end position="490"/>
    </location>
</feature>
<dbReference type="PANTHER" id="PTHR46969:SF1">
    <property type="entry name" value="BIFUNCTIONAL PROTEIN HLDE"/>
    <property type="match status" value="1"/>
</dbReference>
<evidence type="ECO:0000256" key="4">
    <source>
        <dbReference type="ARBA" id="ARBA00022679"/>
    </source>
</evidence>
<evidence type="ECO:0000256" key="3">
    <source>
        <dbReference type="ARBA" id="ARBA00004713"/>
    </source>
</evidence>
<evidence type="ECO:0000256" key="11">
    <source>
        <dbReference type="ARBA" id="ARBA00047428"/>
    </source>
</evidence>
<dbReference type="InterPro" id="IPR011913">
    <property type="entry name" value="RfaE_dom_I"/>
</dbReference>
<keyword evidence="6 12" id="KW-0547">Nucleotide-binding</keyword>
<evidence type="ECO:0000313" key="16">
    <source>
        <dbReference type="Proteomes" id="UP000249842"/>
    </source>
</evidence>
<comment type="caution">
    <text evidence="15">The sequence shown here is derived from an EMBL/GenBank/DDBJ whole genome shotgun (WGS) entry which is preliminary data.</text>
</comment>
<keyword evidence="5 12" id="KW-0548">Nucleotidyltransferase</keyword>
<dbReference type="HAMAP" id="MF_01603">
    <property type="entry name" value="HldE"/>
    <property type="match status" value="1"/>
</dbReference>
<comment type="function">
    <text evidence="1 12">Catalyzes the phosphorylation of D-glycero-D-manno-heptose 7-phosphate at the C-1 position to selectively form D-glycero-beta-D-manno-heptose-1,7-bisphosphate.</text>
</comment>
<dbReference type="Gene3D" id="3.40.50.620">
    <property type="entry name" value="HUPs"/>
    <property type="match status" value="1"/>
</dbReference>
<comment type="similarity">
    <text evidence="12">In the N-terminal section; belongs to the carbohydrate kinase PfkB family.</text>
</comment>
<comment type="function">
    <text evidence="2 12">Catalyzes the ADP transfer from ATP to D-glycero-beta-D-manno-heptose 1-phosphate, yielding ADP-D-glycero-beta-D-manno-heptose.</text>
</comment>
<keyword evidence="16" id="KW-1185">Reference proteome</keyword>